<dbReference type="AlphaFoldDB" id="A0A2T7BJ57"/>
<reference evidence="12 13" key="1">
    <citation type="submission" date="2018-04" db="EMBL/GenBank/DDBJ databases">
        <title>Chitinophaga fuyangensis sp. nov., isolated from soil in a chemical factory.</title>
        <authorList>
            <person name="Chen K."/>
        </authorList>
    </citation>
    <scope>NUCLEOTIDE SEQUENCE [LARGE SCALE GENOMIC DNA]</scope>
    <source>
        <strain evidence="12 13">LY-1</strain>
    </source>
</reference>
<dbReference type="Gene3D" id="3.20.20.70">
    <property type="entry name" value="Aldolase class I"/>
    <property type="match status" value="1"/>
</dbReference>
<dbReference type="OrthoDB" id="9778912at2"/>
<comment type="caution">
    <text evidence="12">The sequence shown here is derived from an EMBL/GenBank/DDBJ whole genome shotgun (WGS) entry which is preliminary data.</text>
</comment>
<dbReference type="GO" id="GO:0000166">
    <property type="term" value="F:nucleotide binding"/>
    <property type="evidence" value="ECO:0007669"/>
    <property type="project" value="UniProtKB-KW"/>
</dbReference>
<evidence type="ECO:0000256" key="7">
    <source>
        <dbReference type="ARBA" id="ARBA00023002"/>
    </source>
</evidence>
<proteinExistence type="inferred from homology"/>
<evidence type="ECO:0000256" key="4">
    <source>
        <dbReference type="ARBA" id="ARBA00022630"/>
    </source>
</evidence>
<gene>
    <name evidence="12" type="ORF">DCC81_18985</name>
</gene>
<evidence type="ECO:0000256" key="3">
    <source>
        <dbReference type="ARBA" id="ARBA00022575"/>
    </source>
</evidence>
<comment type="catalytic activity">
    <reaction evidence="10">
        <text>3 propionate 3-nitronate + 3 O2 + H2O = 3 3-oxopropanoate + 2 nitrate + nitrite + H2O2 + 3 H(+)</text>
        <dbReference type="Rhea" id="RHEA:57332"/>
        <dbReference type="ChEBI" id="CHEBI:15377"/>
        <dbReference type="ChEBI" id="CHEBI:15378"/>
        <dbReference type="ChEBI" id="CHEBI:15379"/>
        <dbReference type="ChEBI" id="CHEBI:16240"/>
        <dbReference type="ChEBI" id="CHEBI:16301"/>
        <dbReference type="ChEBI" id="CHEBI:17632"/>
        <dbReference type="ChEBI" id="CHEBI:33190"/>
        <dbReference type="ChEBI" id="CHEBI:136067"/>
    </reaction>
</comment>
<keyword evidence="7" id="KW-0560">Oxidoreductase</keyword>
<dbReference type="RefSeq" id="WP_108688146.1">
    <property type="nucleotide sequence ID" value="NZ_QCYK01000002.1"/>
</dbReference>
<evidence type="ECO:0000256" key="9">
    <source>
        <dbReference type="ARBA" id="ARBA00031155"/>
    </source>
</evidence>
<dbReference type="EMBL" id="QCYK01000002">
    <property type="protein sequence ID" value="PUZ26308.1"/>
    <property type="molecule type" value="Genomic_DNA"/>
</dbReference>
<dbReference type="GO" id="GO:0009636">
    <property type="term" value="P:response to toxic substance"/>
    <property type="evidence" value="ECO:0007669"/>
    <property type="project" value="UniProtKB-KW"/>
</dbReference>
<dbReference type="Pfam" id="PF03060">
    <property type="entry name" value="NMO"/>
    <property type="match status" value="1"/>
</dbReference>
<keyword evidence="5" id="KW-0288">FMN</keyword>
<dbReference type="InterPro" id="IPR004136">
    <property type="entry name" value="NMO"/>
</dbReference>
<keyword evidence="3" id="KW-0216">Detoxification</keyword>
<keyword evidence="4" id="KW-0285">Flavoprotein</keyword>
<dbReference type="InterPro" id="IPR013785">
    <property type="entry name" value="Aldolase_TIM"/>
</dbReference>
<dbReference type="SUPFAM" id="SSF51412">
    <property type="entry name" value="Inosine monophosphate dehydrogenase (IMPDH)"/>
    <property type="match status" value="1"/>
</dbReference>
<keyword evidence="13" id="KW-1185">Reference proteome</keyword>
<evidence type="ECO:0000256" key="2">
    <source>
        <dbReference type="ARBA" id="ARBA00009881"/>
    </source>
</evidence>
<dbReference type="PANTHER" id="PTHR42747">
    <property type="entry name" value="NITRONATE MONOOXYGENASE-RELATED"/>
    <property type="match status" value="1"/>
</dbReference>
<organism evidence="12 13">
    <name type="scientific">Chitinophaga parva</name>
    <dbReference type="NCBI Taxonomy" id="2169414"/>
    <lineage>
        <taxon>Bacteria</taxon>
        <taxon>Pseudomonadati</taxon>
        <taxon>Bacteroidota</taxon>
        <taxon>Chitinophagia</taxon>
        <taxon>Chitinophagales</taxon>
        <taxon>Chitinophagaceae</taxon>
        <taxon>Chitinophaga</taxon>
    </lineage>
</organism>
<evidence type="ECO:0000256" key="6">
    <source>
        <dbReference type="ARBA" id="ARBA00022741"/>
    </source>
</evidence>
<evidence type="ECO:0000256" key="1">
    <source>
        <dbReference type="ARBA" id="ARBA00001917"/>
    </source>
</evidence>
<evidence type="ECO:0000256" key="10">
    <source>
        <dbReference type="ARBA" id="ARBA00049401"/>
    </source>
</evidence>
<comment type="cofactor">
    <cofactor evidence="1">
        <name>FMN</name>
        <dbReference type="ChEBI" id="CHEBI:58210"/>
    </cofactor>
</comment>
<evidence type="ECO:0000256" key="5">
    <source>
        <dbReference type="ARBA" id="ARBA00022643"/>
    </source>
</evidence>
<evidence type="ECO:0000256" key="11">
    <source>
        <dbReference type="ARBA" id="ARBA00067136"/>
    </source>
</evidence>
<comment type="similarity">
    <text evidence="2">Belongs to the nitronate monooxygenase family. NMO class I subfamily.</text>
</comment>
<sequence length="352" mass="37307">MEWQNELTTLLKVQYPIIQAPMLGVSTPEMAAAVSNAGGLGSVAIGGLPPSQVRALIHQTRALTHKPFAVNFFAHEIAPVDPIHAGIMADFLFNMASQHRLPAARTDVQSLRFFSYRDQMEVLLEEQVPVVSFTFGIPDDDYIAAFKAAGVVLIGTATSTKEAMVLDQRGIDVITAQGIEAGGHRGTFLEHEPLPMVGVMSLVPAVAGITRKPVVAAGGIYNGHTVKAALQLGAQGVQPGTAFIASDESNAIPSYKTALLAASDTDTALTRAFSGRWARGIRNHFMQLVEEAGIPILPYPVQNALVAPIRAAAQKADDNEFVAMWAGQSANKSLRAPAAVILAALVEQAEAL</sequence>
<protein>
    <recommendedName>
        <fullName evidence="11">Nitronate monooxygenase</fullName>
    </recommendedName>
    <alternativeName>
        <fullName evidence="9">Propionate 3-nitronate monooxygenase</fullName>
    </alternativeName>
</protein>
<keyword evidence="6" id="KW-0547">Nucleotide-binding</keyword>
<dbReference type="PANTHER" id="PTHR42747:SF3">
    <property type="entry name" value="NITRONATE MONOOXYGENASE-RELATED"/>
    <property type="match status" value="1"/>
</dbReference>
<accession>A0A2T7BJ57</accession>
<dbReference type="FunFam" id="3.20.20.70:FF:000154">
    <property type="entry name" value="Probable nitronate monooxygenase"/>
    <property type="match status" value="1"/>
</dbReference>
<evidence type="ECO:0000313" key="12">
    <source>
        <dbReference type="EMBL" id="PUZ26308.1"/>
    </source>
</evidence>
<dbReference type="Proteomes" id="UP000244450">
    <property type="component" value="Unassembled WGS sequence"/>
</dbReference>
<name>A0A2T7BJ57_9BACT</name>
<dbReference type="GO" id="GO:0018580">
    <property type="term" value="F:nitronate monooxygenase activity"/>
    <property type="evidence" value="ECO:0007669"/>
    <property type="project" value="InterPro"/>
</dbReference>
<evidence type="ECO:0000256" key="8">
    <source>
        <dbReference type="ARBA" id="ARBA00023033"/>
    </source>
</evidence>
<keyword evidence="8 12" id="KW-0503">Monooxygenase</keyword>
<dbReference type="CDD" id="cd04730">
    <property type="entry name" value="NPD_like"/>
    <property type="match status" value="1"/>
</dbReference>
<evidence type="ECO:0000313" key="13">
    <source>
        <dbReference type="Proteomes" id="UP000244450"/>
    </source>
</evidence>